<evidence type="ECO:0000256" key="3">
    <source>
        <dbReference type="ARBA" id="ARBA00023015"/>
    </source>
</evidence>
<evidence type="ECO:0000256" key="4">
    <source>
        <dbReference type="ARBA" id="ARBA00023163"/>
    </source>
</evidence>
<dbReference type="GO" id="GO:0003677">
    <property type="term" value="F:DNA binding"/>
    <property type="evidence" value="ECO:0007669"/>
    <property type="project" value="InterPro"/>
</dbReference>
<feature type="domain" description="Xylanolytic transcriptional activator regulatory" evidence="6">
    <location>
        <begin position="63"/>
        <end position="144"/>
    </location>
</feature>
<dbReference type="AlphaFoldDB" id="A0A6A6ELX1"/>
<dbReference type="Pfam" id="PF04082">
    <property type="entry name" value="Fungal_trans"/>
    <property type="match status" value="1"/>
</dbReference>
<organism evidence="7 8">
    <name type="scientific">Zopfia rhizophila CBS 207.26</name>
    <dbReference type="NCBI Taxonomy" id="1314779"/>
    <lineage>
        <taxon>Eukaryota</taxon>
        <taxon>Fungi</taxon>
        <taxon>Dikarya</taxon>
        <taxon>Ascomycota</taxon>
        <taxon>Pezizomycotina</taxon>
        <taxon>Dothideomycetes</taxon>
        <taxon>Dothideomycetes incertae sedis</taxon>
        <taxon>Zopfiaceae</taxon>
        <taxon>Zopfia</taxon>
    </lineage>
</organism>
<evidence type="ECO:0000256" key="5">
    <source>
        <dbReference type="ARBA" id="ARBA00023242"/>
    </source>
</evidence>
<name>A0A6A6ELX1_9PEZI</name>
<comment type="subcellular location">
    <subcellularLocation>
        <location evidence="1">Nucleus</location>
    </subcellularLocation>
</comment>
<dbReference type="InterPro" id="IPR050815">
    <property type="entry name" value="TF_fung"/>
</dbReference>
<evidence type="ECO:0000259" key="6">
    <source>
        <dbReference type="SMART" id="SM00906"/>
    </source>
</evidence>
<dbReference type="PANTHER" id="PTHR47338">
    <property type="entry name" value="ZN(II)2CYS6 TRANSCRIPTION FACTOR (EUROFUNG)-RELATED"/>
    <property type="match status" value="1"/>
</dbReference>
<gene>
    <name evidence="7" type="ORF">K469DRAFT_653063</name>
</gene>
<dbReference type="InterPro" id="IPR007219">
    <property type="entry name" value="XnlR_reg_dom"/>
</dbReference>
<dbReference type="PANTHER" id="PTHR47338:SF10">
    <property type="entry name" value="TRANSCRIPTION FACTOR DOMAIN-CONTAINING PROTEIN-RELATED"/>
    <property type="match status" value="1"/>
</dbReference>
<keyword evidence="8" id="KW-1185">Reference proteome</keyword>
<dbReference type="CDD" id="cd12148">
    <property type="entry name" value="fungal_TF_MHR"/>
    <property type="match status" value="1"/>
</dbReference>
<dbReference type="OrthoDB" id="3362851at2759"/>
<dbReference type="SMART" id="SM00906">
    <property type="entry name" value="Fungal_trans"/>
    <property type="match status" value="1"/>
</dbReference>
<keyword evidence="3" id="KW-0805">Transcription regulation</keyword>
<protein>
    <recommendedName>
        <fullName evidence="6">Xylanolytic transcriptional activator regulatory domain-containing protein</fullName>
    </recommendedName>
</protein>
<dbReference type="GO" id="GO:0008270">
    <property type="term" value="F:zinc ion binding"/>
    <property type="evidence" value="ECO:0007669"/>
    <property type="project" value="InterPro"/>
</dbReference>
<evidence type="ECO:0000313" key="8">
    <source>
        <dbReference type="Proteomes" id="UP000800200"/>
    </source>
</evidence>
<evidence type="ECO:0000256" key="2">
    <source>
        <dbReference type="ARBA" id="ARBA00022723"/>
    </source>
</evidence>
<reference evidence="7" key="1">
    <citation type="journal article" date="2020" name="Stud. Mycol.">
        <title>101 Dothideomycetes genomes: a test case for predicting lifestyles and emergence of pathogens.</title>
        <authorList>
            <person name="Haridas S."/>
            <person name="Albert R."/>
            <person name="Binder M."/>
            <person name="Bloem J."/>
            <person name="Labutti K."/>
            <person name="Salamov A."/>
            <person name="Andreopoulos B."/>
            <person name="Baker S."/>
            <person name="Barry K."/>
            <person name="Bills G."/>
            <person name="Bluhm B."/>
            <person name="Cannon C."/>
            <person name="Castanera R."/>
            <person name="Culley D."/>
            <person name="Daum C."/>
            <person name="Ezra D."/>
            <person name="Gonzalez J."/>
            <person name="Henrissat B."/>
            <person name="Kuo A."/>
            <person name="Liang C."/>
            <person name="Lipzen A."/>
            <person name="Lutzoni F."/>
            <person name="Magnuson J."/>
            <person name="Mondo S."/>
            <person name="Nolan M."/>
            <person name="Ohm R."/>
            <person name="Pangilinan J."/>
            <person name="Park H.-J."/>
            <person name="Ramirez L."/>
            <person name="Alfaro M."/>
            <person name="Sun H."/>
            <person name="Tritt A."/>
            <person name="Yoshinaga Y."/>
            <person name="Zwiers L.-H."/>
            <person name="Turgeon B."/>
            <person name="Goodwin S."/>
            <person name="Spatafora J."/>
            <person name="Crous P."/>
            <person name="Grigoriev I."/>
        </authorList>
    </citation>
    <scope>NUCLEOTIDE SEQUENCE</scope>
    <source>
        <strain evidence="7">CBS 207.26</strain>
    </source>
</reference>
<keyword evidence="5" id="KW-0539">Nucleus</keyword>
<dbReference type="EMBL" id="ML994614">
    <property type="protein sequence ID" value="KAF2193177.1"/>
    <property type="molecule type" value="Genomic_DNA"/>
</dbReference>
<evidence type="ECO:0000313" key="7">
    <source>
        <dbReference type="EMBL" id="KAF2193177.1"/>
    </source>
</evidence>
<proteinExistence type="predicted"/>
<evidence type="ECO:0000256" key="1">
    <source>
        <dbReference type="ARBA" id="ARBA00004123"/>
    </source>
</evidence>
<dbReference type="GO" id="GO:0005634">
    <property type="term" value="C:nucleus"/>
    <property type="evidence" value="ECO:0007669"/>
    <property type="project" value="UniProtKB-SubCell"/>
</dbReference>
<dbReference type="Proteomes" id="UP000800200">
    <property type="component" value="Unassembled WGS sequence"/>
</dbReference>
<keyword evidence="2" id="KW-0479">Metal-binding</keyword>
<keyword evidence="4" id="KW-0804">Transcription</keyword>
<accession>A0A6A6ELX1</accession>
<sequence length="449" mass="51002">MSAKVLGPTTFWSEQSAESALKELIKSTKVEYEMPGDPQALDSFRAACLLAFYGFHQYPGQGAWMRISLLTRKAYHCGLHQIDSVDELSMFDPKSMGHDEIEDWRQVWWCIYCLDSYSNFSTGTPYMVELESLNTSLPKLSAASPWNRSLGQPHPVFLPTDLGRLWETTQSIVKNGGEYNFSIHLVATTILKKAVGIRLLQKQNPSPYLQHRLSVLEDHLSAIRLSLPPKFLNEARNVTSNETSAGYNNRLVSLLKFHAARLLIYLPTDMQSNEGEWRSRWQQNFECCSNLVSIFRQWDTSSLFAVDPAVCFMAFATLLLLHLHSLYHWDLGQQFRDQVARHKGLVKLFLGQFANFWRLPQFLLVCFDRITESMSTPLVPEQIDKLLGRFQSPLHPKVLSSLNLSQSQYGSLETKPAPSIESLAADPLDILVGMGHAPELNGWMGFEKL</sequence>
<dbReference type="GO" id="GO:0006351">
    <property type="term" value="P:DNA-templated transcription"/>
    <property type="evidence" value="ECO:0007669"/>
    <property type="project" value="InterPro"/>
</dbReference>
<dbReference type="GO" id="GO:0000981">
    <property type="term" value="F:DNA-binding transcription factor activity, RNA polymerase II-specific"/>
    <property type="evidence" value="ECO:0007669"/>
    <property type="project" value="InterPro"/>
</dbReference>